<gene>
    <name evidence="1" type="ORF">QX233_23175</name>
</gene>
<dbReference type="RefSeq" id="WP_290343877.1">
    <property type="nucleotide sequence ID" value="NZ_JAUHGV010000358.1"/>
</dbReference>
<evidence type="ECO:0000313" key="2">
    <source>
        <dbReference type="Proteomes" id="UP001225933"/>
    </source>
</evidence>
<sequence length="76" mass="8239">ALVLPAGASSVLVGAANIQVQVEPFTHNFESGRLDGWVVNGDAFRDSAARFRLGLPMRGFDGQVFIFSGVRSHHER</sequence>
<dbReference type="AlphaFoldDB" id="A0AAJ1RAK8"/>
<name>A0AAJ1RAK8_9FLAO</name>
<organism evidence="1 2">
    <name type="scientific">Chryseobacterium gambrini</name>
    <dbReference type="NCBI Taxonomy" id="373672"/>
    <lineage>
        <taxon>Bacteria</taxon>
        <taxon>Pseudomonadati</taxon>
        <taxon>Bacteroidota</taxon>
        <taxon>Flavobacteriia</taxon>
        <taxon>Flavobacteriales</taxon>
        <taxon>Weeksellaceae</taxon>
        <taxon>Chryseobacterium group</taxon>
        <taxon>Chryseobacterium</taxon>
    </lineage>
</organism>
<feature type="non-terminal residue" evidence="1">
    <location>
        <position position="76"/>
    </location>
</feature>
<evidence type="ECO:0000313" key="1">
    <source>
        <dbReference type="EMBL" id="MDN4015357.1"/>
    </source>
</evidence>
<protein>
    <submittedName>
        <fullName evidence="1">Uncharacterized protein</fullName>
    </submittedName>
</protein>
<comment type="caution">
    <text evidence="1">The sequence shown here is derived from an EMBL/GenBank/DDBJ whole genome shotgun (WGS) entry which is preliminary data.</text>
</comment>
<dbReference type="EMBL" id="JAUHGV010000358">
    <property type="protein sequence ID" value="MDN4015357.1"/>
    <property type="molecule type" value="Genomic_DNA"/>
</dbReference>
<proteinExistence type="predicted"/>
<accession>A0AAJ1RAK8</accession>
<feature type="non-terminal residue" evidence="1">
    <location>
        <position position="1"/>
    </location>
</feature>
<dbReference type="Proteomes" id="UP001225933">
    <property type="component" value="Unassembled WGS sequence"/>
</dbReference>
<reference evidence="1" key="1">
    <citation type="submission" date="2023-06" db="EMBL/GenBank/DDBJ databases">
        <title>Two Chryseobacterium gambrini strains from China.</title>
        <authorList>
            <person name="Zeng J."/>
            <person name="Wu Y."/>
        </authorList>
    </citation>
    <scope>NUCLEOTIDE SEQUENCE</scope>
    <source>
        <strain evidence="1">SQ219</strain>
    </source>
</reference>